<dbReference type="CDD" id="cd16015">
    <property type="entry name" value="LTA_synthase"/>
    <property type="match status" value="1"/>
</dbReference>
<proteinExistence type="predicted"/>
<accession>A0A4R6R1T4</accession>
<evidence type="ECO:0000256" key="8">
    <source>
        <dbReference type="PIRSR" id="PIRSR005091-3"/>
    </source>
</evidence>
<evidence type="ECO:0000256" key="1">
    <source>
        <dbReference type="ARBA" id="ARBA00004651"/>
    </source>
</evidence>
<protein>
    <submittedName>
        <fullName evidence="11">Phosphoglycerol transferase MdoB-like AlkP superfamily enzyme</fullName>
    </submittedName>
</protein>
<keyword evidence="5 9" id="KW-0472">Membrane</keyword>
<dbReference type="Gene3D" id="3.40.720.10">
    <property type="entry name" value="Alkaline Phosphatase, subunit A"/>
    <property type="match status" value="1"/>
</dbReference>
<keyword evidence="7" id="KW-0464">Manganese</keyword>
<feature type="transmembrane region" description="Helical" evidence="9">
    <location>
        <begin position="49"/>
        <end position="72"/>
    </location>
</feature>
<keyword evidence="12" id="KW-1185">Reference proteome</keyword>
<feature type="binding site" evidence="8">
    <location>
        <position position="499"/>
    </location>
    <ligand>
        <name>Mn(2+)</name>
        <dbReference type="ChEBI" id="CHEBI:29035"/>
    </ligand>
</feature>
<keyword evidence="4 9" id="KW-1133">Transmembrane helix</keyword>
<dbReference type="GO" id="GO:0005886">
    <property type="term" value="C:plasma membrane"/>
    <property type="evidence" value="ECO:0007669"/>
    <property type="project" value="UniProtKB-SubCell"/>
</dbReference>
<comment type="subcellular location">
    <subcellularLocation>
        <location evidence="1">Cell membrane</location>
        <topology evidence="1">Multi-pass membrane protein</topology>
    </subcellularLocation>
</comment>
<dbReference type="InterPro" id="IPR000917">
    <property type="entry name" value="Sulfatase_N"/>
</dbReference>
<feature type="domain" description="Sulfatase N-terminal" evidence="10">
    <location>
        <begin position="280"/>
        <end position="549"/>
    </location>
</feature>
<feature type="binding site" evidence="8">
    <location>
        <position position="328"/>
    </location>
    <ligand>
        <name>Mn(2+)</name>
        <dbReference type="ChEBI" id="CHEBI:29035"/>
    </ligand>
</feature>
<evidence type="ECO:0000256" key="7">
    <source>
        <dbReference type="PIRSR" id="PIRSR005091-2"/>
    </source>
</evidence>
<keyword evidence="11" id="KW-0808">Transferase</keyword>
<dbReference type="AlphaFoldDB" id="A0A4R6R1T4"/>
<dbReference type="GO" id="GO:0016740">
    <property type="term" value="F:transferase activity"/>
    <property type="evidence" value="ECO:0007669"/>
    <property type="project" value="UniProtKB-KW"/>
</dbReference>
<keyword evidence="2" id="KW-1003">Cell membrane</keyword>
<feature type="binding site" evidence="8">
    <location>
        <position position="498"/>
    </location>
    <ligand>
        <name>Mn(2+)</name>
        <dbReference type="ChEBI" id="CHEBI:29035"/>
    </ligand>
</feature>
<evidence type="ECO:0000256" key="4">
    <source>
        <dbReference type="ARBA" id="ARBA00022989"/>
    </source>
</evidence>
<keyword evidence="3 9" id="KW-0812">Transmembrane</keyword>
<feature type="binding site" evidence="8">
    <location>
        <position position="288"/>
    </location>
    <ligand>
        <name>Mn(2+)</name>
        <dbReference type="ChEBI" id="CHEBI:29035"/>
    </ligand>
</feature>
<dbReference type="SUPFAM" id="SSF53649">
    <property type="entry name" value="Alkaline phosphatase-like"/>
    <property type="match status" value="1"/>
</dbReference>
<organism evidence="11 12">
    <name type="scientific">Aquabacterium commune</name>
    <dbReference type="NCBI Taxonomy" id="70586"/>
    <lineage>
        <taxon>Bacteria</taxon>
        <taxon>Pseudomonadati</taxon>
        <taxon>Pseudomonadota</taxon>
        <taxon>Betaproteobacteria</taxon>
        <taxon>Burkholderiales</taxon>
        <taxon>Aquabacterium</taxon>
    </lineage>
</organism>
<dbReference type="Pfam" id="PF00884">
    <property type="entry name" value="Sulfatase"/>
    <property type="match status" value="1"/>
</dbReference>
<dbReference type="InterPro" id="IPR012160">
    <property type="entry name" value="LtaS-like"/>
</dbReference>
<dbReference type="GO" id="GO:0046872">
    <property type="term" value="F:metal ion binding"/>
    <property type="evidence" value="ECO:0007669"/>
    <property type="project" value="UniProtKB-KW"/>
</dbReference>
<keyword evidence="7" id="KW-0479">Metal-binding</keyword>
<dbReference type="EMBL" id="SNXW01000013">
    <property type="protein sequence ID" value="TDP79456.1"/>
    <property type="molecule type" value="Genomic_DNA"/>
</dbReference>
<evidence type="ECO:0000313" key="12">
    <source>
        <dbReference type="Proteomes" id="UP000294593"/>
    </source>
</evidence>
<reference evidence="11 12" key="1">
    <citation type="submission" date="2019-03" db="EMBL/GenBank/DDBJ databases">
        <title>Genomic Encyclopedia of Type Strains, Phase IV (KMG-IV): sequencing the most valuable type-strain genomes for metagenomic binning, comparative biology and taxonomic classification.</title>
        <authorList>
            <person name="Goeker M."/>
        </authorList>
    </citation>
    <scope>NUCLEOTIDE SEQUENCE [LARGE SCALE GENOMIC DNA]</scope>
    <source>
        <strain evidence="11 12">DSM 11901</strain>
    </source>
</reference>
<feature type="binding site" evidence="7">
    <location>
        <position position="446"/>
    </location>
    <ligand>
        <name>substrate</name>
    </ligand>
</feature>
<dbReference type="InterPro" id="IPR017850">
    <property type="entry name" value="Alkaline_phosphatase_core_sf"/>
</dbReference>
<evidence type="ECO:0000256" key="2">
    <source>
        <dbReference type="ARBA" id="ARBA00022475"/>
    </source>
</evidence>
<feature type="transmembrane region" description="Helical" evidence="9">
    <location>
        <begin position="141"/>
        <end position="161"/>
    </location>
</feature>
<evidence type="ECO:0000259" key="10">
    <source>
        <dbReference type="Pfam" id="PF00884"/>
    </source>
</evidence>
<evidence type="ECO:0000256" key="9">
    <source>
        <dbReference type="SAM" id="Phobius"/>
    </source>
</evidence>
<dbReference type="RefSeq" id="WP_243738744.1">
    <property type="nucleotide sequence ID" value="NZ_SNXW01000013.1"/>
</dbReference>
<dbReference type="Proteomes" id="UP000294593">
    <property type="component" value="Unassembled WGS sequence"/>
</dbReference>
<dbReference type="PANTHER" id="PTHR47371:SF3">
    <property type="entry name" value="PHOSPHOGLYCEROL TRANSFERASE I"/>
    <property type="match status" value="1"/>
</dbReference>
<evidence type="ECO:0000256" key="6">
    <source>
        <dbReference type="PIRSR" id="PIRSR005091-1"/>
    </source>
</evidence>
<feature type="transmembrane region" description="Helical" evidence="9">
    <location>
        <begin position="181"/>
        <end position="198"/>
    </location>
</feature>
<evidence type="ECO:0000313" key="11">
    <source>
        <dbReference type="EMBL" id="TDP79456.1"/>
    </source>
</evidence>
<evidence type="ECO:0000256" key="3">
    <source>
        <dbReference type="ARBA" id="ARBA00022692"/>
    </source>
</evidence>
<feature type="transmembrane region" description="Helical" evidence="9">
    <location>
        <begin position="93"/>
        <end position="113"/>
    </location>
</feature>
<dbReference type="InterPro" id="IPR050448">
    <property type="entry name" value="OpgB/LTA_synthase_biosynth"/>
</dbReference>
<feature type="active site" evidence="6">
    <location>
        <position position="328"/>
    </location>
</feature>
<comment type="caution">
    <text evidence="11">The sequence shown here is derived from an EMBL/GenBank/DDBJ whole genome shotgun (WGS) entry which is preliminary data.</text>
</comment>
<dbReference type="Gene3D" id="3.30.1120.80">
    <property type="match status" value="1"/>
</dbReference>
<evidence type="ECO:0000256" key="5">
    <source>
        <dbReference type="ARBA" id="ARBA00023136"/>
    </source>
</evidence>
<dbReference type="PANTHER" id="PTHR47371">
    <property type="entry name" value="LIPOTEICHOIC ACID SYNTHASE"/>
    <property type="match status" value="1"/>
</dbReference>
<feature type="transmembrane region" description="Helical" evidence="9">
    <location>
        <begin position="12"/>
        <end position="37"/>
    </location>
</feature>
<dbReference type="PIRSF" id="PIRSF005091">
    <property type="entry name" value="Mmb_sulf_HI1246"/>
    <property type="match status" value="1"/>
</dbReference>
<gene>
    <name evidence="11" type="ORF">EV672_11329</name>
</gene>
<sequence length="646" mass="71985">MFSVPTNAFRSMGVPWLIAIIWLTAFTCLRIGLLITLDAGQVGIDLWPYVLAKGLLFDLATLAFLVAPVCLYEAVLPNRWRTSFWHKTLRLKWLWFSVFVMLFGIGAEVTFWLEFSTRFNFIAVDYLLYTQEVIGNIRQSYPVPTVLAAIAVVAGLIVWFLRGAVRNMDNVKITRIQRAKLVAAGVVLPVIAGFTVSVDQMEGAGNAYAEEISGNGLFTLAAAMRRNELDFDRFYRTMPQSEADRILRTMGMQRRPLSDLSAQALKGAANHAWPFTRRPRNVVLISVESLSASFLGAYGDSRGLTPRLDAIAKQGLLFSHAYATGTRTVRGLEALSLGTPPVPGQAIVRRPQNEHLATLGEVLGSQGLKPYFFYGGYGYFDNMNAYFGGNGYKVIDRTDMDKRTIVFENVWGVADEVLFSQALSTLDEGRAQSSPFFAHIMTTSNHRPYTYPAGRIDIPSPGGRVGAVKYTDFAIGDFIDRARAQPWFKDTLFIIVADHGASVAGKTKLPLDGYRIPLIFFAPDLLKPGVYEPLVSQLDLAPTIVELLGKKGADYFFGRCLFEEEEPLRRVFVSNYQSLGYLRSNTLTVLLPRQRVESYRVDPRTLETTPKAVDPVLLNEAIAYYQTASRSFKLGALKLPNCPHQQ</sequence>
<name>A0A4R6R1T4_9BURK</name>